<dbReference type="GO" id="GO:0005829">
    <property type="term" value="C:cytosol"/>
    <property type="evidence" value="ECO:0007669"/>
    <property type="project" value="TreeGrafter"/>
</dbReference>
<dbReference type="Gene3D" id="1.10.260.40">
    <property type="entry name" value="lambda repressor-like DNA-binding domains"/>
    <property type="match status" value="1"/>
</dbReference>
<feature type="domain" description="HTH cro/C1-type" evidence="3">
    <location>
        <begin position="71"/>
        <end position="129"/>
    </location>
</feature>
<name>A0A517P821_9PLAN</name>
<dbReference type="SMART" id="SM00530">
    <property type="entry name" value="HTH_XRE"/>
    <property type="match status" value="1"/>
</dbReference>
<keyword evidence="1" id="KW-0238">DNA-binding</keyword>
<dbReference type="SUPFAM" id="SSF47413">
    <property type="entry name" value="lambda repressor-like DNA-binding domains"/>
    <property type="match status" value="1"/>
</dbReference>
<dbReference type="GO" id="GO:0003700">
    <property type="term" value="F:DNA-binding transcription factor activity"/>
    <property type="evidence" value="ECO:0007669"/>
    <property type="project" value="TreeGrafter"/>
</dbReference>
<evidence type="ECO:0000256" key="1">
    <source>
        <dbReference type="ARBA" id="ARBA00023125"/>
    </source>
</evidence>
<feature type="region of interest" description="Disordered" evidence="2">
    <location>
        <begin position="1"/>
        <end position="27"/>
    </location>
</feature>
<dbReference type="AlphaFoldDB" id="A0A517P821"/>
<sequence>MPAAPAVKKTDPSHPWRVRHVPAAEEQARDERLRQVYADAKPEVQAEVLARLLHRATKGDGVRIGTTRLTLKALREAQGVSLTDLAAQAGMQKSSLSRLENEDRNPTVKTLERIAAALGKRLVVRIEDLPEPGEAPPEPAGD</sequence>
<dbReference type="Pfam" id="PF01381">
    <property type="entry name" value="HTH_3"/>
    <property type="match status" value="1"/>
</dbReference>
<dbReference type="InterPro" id="IPR050807">
    <property type="entry name" value="TransReg_Diox_bact_type"/>
</dbReference>
<evidence type="ECO:0000313" key="5">
    <source>
        <dbReference type="Proteomes" id="UP000318741"/>
    </source>
</evidence>
<dbReference type="InterPro" id="IPR001387">
    <property type="entry name" value="Cro/C1-type_HTH"/>
</dbReference>
<gene>
    <name evidence="4" type="ORF">CA12_16080</name>
</gene>
<proteinExistence type="predicted"/>
<dbReference type="GO" id="GO:0003677">
    <property type="term" value="F:DNA binding"/>
    <property type="evidence" value="ECO:0007669"/>
    <property type="project" value="UniProtKB-KW"/>
</dbReference>
<dbReference type="RefSeq" id="WP_145358410.1">
    <property type="nucleotide sequence ID" value="NZ_CP036265.1"/>
</dbReference>
<dbReference type="KEGG" id="acaf:CA12_16080"/>
<dbReference type="PROSITE" id="PS50943">
    <property type="entry name" value="HTH_CROC1"/>
    <property type="match status" value="1"/>
</dbReference>
<dbReference type="OrthoDB" id="292530at2"/>
<dbReference type="InterPro" id="IPR010982">
    <property type="entry name" value="Lambda_DNA-bd_dom_sf"/>
</dbReference>
<dbReference type="PANTHER" id="PTHR46797">
    <property type="entry name" value="HTH-TYPE TRANSCRIPTIONAL REGULATOR"/>
    <property type="match status" value="1"/>
</dbReference>
<evidence type="ECO:0000259" key="3">
    <source>
        <dbReference type="PROSITE" id="PS50943"/>
    </source>
</evidence>
<dbReference type="EMBL" id="CP036265">
    <property type="protein sequence ID" value="QDT15523.1"/>
    <property type="molecule type" value="Genomic_DNA"/>
</dbReference>
<keyword evidence="5" id="KW-1185">Reference proteome</keyword>
<protein>
    <submittedName>
        <fullName evidence="4">Helix-turn-helix protein</fullName>
    </submittedName>
</protein>
<dbReference type="PANTHER" id="PTHR46797:SF1">
    <property type="entry name" value="METHYLPHOSPHONATE SYNTHASE"/>
    <property type="match status" value="1"/>
</dbReference>
<evidence type="ECO:0000313" key="4">
    <source>
        <dbReference type="EMBL" id="QDT15523.1"/>
    </source>
</evidence>
<dbReference type="CDD" id="cd00093">
    <property type="entry name" value="HTH_XRE"/>
    <property type="match status" value="1"/>
</dbReference>
<dbReference type="Proteomes" id="UP000318741">
    <property type="component" value="Chromosome"/>
</dbReference>
<evidence type="ECO:0000256" key="2">
    <source>
        <dbReference type="SAM" id="MobiDB-lite"/>
    </source>
</evidence>
<reference evidence="4 5" key="1">
    <citation type="submission" date="2019-02" db="EMBL/GenBank/DDBJ databases">
        <title>Deep-cultivation of Planctomycetes and their phenomic and genomic characterization uncovers novel biology.</title>
        <authorList>
            <person name="Wiegand S."/>
            <person name="Jogler M."/>
            <person name="Boedeker C."/>
            <person name="Pinto D."/>
            <person name="Vollmers J."/>
            <person name="Rivas-Marin E."/>
            <person name="Kohn T."/>
            <person name="Peeters S.H."/>
            <person name="Heuer A."/>
            <person name="Rast P."/>
            <person name="Oberbeckmann S."/>
            <person name="Bunk B."/>
            <person name="Jeske O."/>
            <person name="Meyerdierks A."/>
            <person name="Storesund J.E."/>
            <person name="Kallscheuer N."/>
            <person name="Luecker S."/>
            <person name="Lage O.M."/>
            <person name="Pohl T."/>
            <person name="Merkel B.J."/>
            <person name="Hornburger P."/>
            <person name="Mueller R.-W."/>
            <person name="Bruemmer F."/>
            <person name="Labrenz M."/>
            <person name="Spormann A.M."/>
            <person name="Op den Camp H."/>
            <person name="Overmann J."/>
            <person name="Amann R."/>
            <person name="Jetten M.S.M."/>
            <person name="Mascher T."/>
            <person name="Medema M.H."/>
            <person name="Devos D.P."/>
            <person name="Kaster A.-K."/>
            <person name="Ovreas L."/>
            <person name="Rohde M."/>
            <person name="Galperin M.Y."/>
            <person name="Jogler C."/>
        </authorList>
    </citation>
    <scope>NUCLEOTIDE SEQUENCE [LARGE SCALE GENOMIC DNA]</scope>
    <source>
        <strain evidence="4 5">CA12</strain>
    </source>
</reference>
<accession>A0A517P821</accession>
<organism evidence="4 5">
    <name type="scientific">Alienimonas californiensis</name>
    <dbReference type="NCBI Taxonomy" id="2527989"/>
    <lineage>
        <taxon>Bacteria</taxon>
        <taxon>Pseudomonadati</taxon>
        <taxon>Planctomycetota</taxon>
        <taxon>Planctomycetia</taxon>
        <taxon>Planctomycetales</taxon>
        <taxon>Planctomycetaceae</taxon>
        <taxon>Alienimonas</taxon>
    </lineage>
</organism>